<dbReference type="GO" id="GO:0005829">
    <property type="term" value="C:cytosol"/>
    <property type="evidence" value="ECO:0007669"/>
    <property type="project" value="GOC"/>
</dbReference>
<sequence length="77" mass="8726">MQSVQESPLYLSLTLAELLKKDTIKVDLIPEKKGLFLKHVEYQVTSEVSDLGGSIKVHPKSKKLLIIYPPSSYPRCR</sequence>
<reference evidence="1" key="1">
    <citation type="submission" date="2025-08" db="UniProtKB">
        <authorList>
            <consortium name="Ensembl"/>
        </authorList>
    </citation>
    <scope>IDENTIFICATION</scope>
</reference>
<dbReference type="PANTHER" id="PTHR46571:SF1">
    <property type="entry name" value="SORTING NEXIN-8"/>
    <property type="match status" value="1"/>
</dbReference>
<dbReference type="AlphaFoldDB" id="A0A8C2FEE3"/>
<evidence type="ECO:0000313" key="2">
    <source>
        <dbReference type="Proteomes" id="UP000694701"/>
    </source>
</evidence>
<evidence type="ECO:0000313" key="1">
    <source>
        <dbReference type="Ensembl" id="ENSCCRP00020054518.1"/>
    </source>
</evidence>
<dbReference type="GO" id="GO:0031901">
    <property type="term" value="C:early endosome membrane"/>
    <property type="evidence" value="ECO:0007669"/>
    <property type="project" value="TreeGrafter"/>
</dbReference>
<dbReference type="Proteomes" id="UP000694701">
    <property type="component" value="Unplaced"/>
</dbReference>
<dbReference type="GO" id="GO:0034498">
    <property type="term" value="P:early endosome to Golgi transport"/>
    <property type="evidence" value="ECO:0007669"/>
    <property type="project" value="TreeGrafter"/>
</dbReference>
<proteinExistence type="predicted"/>
<dbReference type="GO" id="GO:0035091">
    <property type="term" value="F:phosphatidylinositol binding"/>
    <property type="evidence" value="ECO:0007669"/>
    <property type="project" value="InterPro"/>
</dbReference>
<protein>
    <submittedName>
        <fullName evidence="1">Uncharacterized protein</fullName>
    </submittedName>
</protein>
<dbReference type="PANTHER" id="PTHR46571">
    <property type="entry name" value="SORTING NEXIN-8"/>
    <property type="match status" value="1"/>
</dbReference>
<dbReference type="InterPro" id="IPR028662">
    <property type="entry name" value="SNX8/Mvp1"/>
</dbReference>
<name>A0A8C2FEE3_CYPCA</name>
<accession>A0A8C2FEE3</accession>
<organism evidence="1 2">
    <name type="scientific">Cyprinus carpio</name>
    <name type="common">Common carp</name>
    <dbReference type="NCBI Taxonomy" id="7962"/>
    <lineage>
        <taxon>Eukaryota</taxon>
        <taxon>Metazoa</taxon>
        <taxon>Chordata</taxon>
        <taxon>Craniata</taxon>
        <taxon>Vertebrata</taxon>
        <taxon>Euteleostomi</taxon>
        <taxon>Actinopterygii</taxon>
        <taxon>Neopterygii</taxon>
        <taxon>Teleostei</taxon>
        <taxon>Ostariophysi</taxon>
        <taxon>Cypriniformes</taxon>
        <taxon>Cyprinidae</taxon>
        <taxon>Cyprininae</taxon>
        <taxon>Cyprinus</taxon>
    </lineage>
</organism>
<dbReference type="Ensembl" id="ENSCCRT00020059706.1">
    <property type="protein sequence ID" value="ENSCCRP00020054518.1"/>
    <property type="gene ID" value="ENSCCRG00020024920.1"/>
</dbReference>
<dbReference type="GO" id="GO:0006886">
    <property type="term" value="P:intracellular protein transport"/>
    <property type="evidence" value="ECO:0007669"/>
    <property type="project" value="TreeGrafter"/>
</dbReference>